<organism evidence="5 6">
    <name type="scientific">Sphingomonas lycopersici</name>
    <dbReference type="NCBI Taxonomy" id="2951807"/>
    <lineage>
        <taxon>Bacteria</taxon>
        <taxon>Pseudomonadati</taxon>
        <taxon>Pseudomonadota</taxon>
        <taxon>Alphaproteobacteria</taxon>
        <taxon>Sphingomonadales</taxon>
        <taxon>Sphingomonadaceae</taxon>
        <taxon>Sphingomonas</taxon>
    </lineage>
</organism>
<dbReference type="SUPFAM" id="SSF53474">
    <property type="entry name" value="alpha/beta-Hydrolases"/>
    <property type="match status" value="1"/>
</dbReference>
<dbReference type="Proteomes" id="UP001165565">
    <property type="component" value="Unassembled WGS sequence"/>
</dbReference>
<reference evidence="5" key="1">
    <citation type="submission" date="2022-06" db="EMBL/GenBank/DDBJ databases">
        <title>Sphingomonas sp. nov. isolated from rhizosphere soil of tomato.</title>
        <authorList>
            <person name="Dong H."/>
            <person name="Gao R."/>
        </authorList>
    </citation>
    <scope>NUCLEOTIDE SEQUENCE</scope>
    <source>
        <strain evidence="5">MMSM24</strain>
    </source>
</reference>
<evidence type="ECO:0000256" key="3">
    <source>
        <dbReference type="RuleBase" id="RU361235"/>
    </source>
</evidence>
<evidence type="ECO:0000259" key="4">
    <source>
        <dbReference type="Pfam" id="PF00135"/>
    </source>
</evidence>
<comment type="similarity">
    <text evidence="1 3">Belongs to the type-B carboxylesterase/lipase family.</text>
</comment>
<dbReference type="RefSeq" id="WP_265267391.1">
    <property type="nucleotide sequence ID" value="NZ_JANFAV010000001.1"/>
</dbReference>
<dbReference type="Pfam" id="PF00135">
    <property type="entry name" value="COesterase"/>
    <property type="match status" value="1"/>
</dbReference>
<dbReference type="InterPro" id="IPR050309">
    <property type="entry name" value="Type-B_Carboxylest/Lipase"/>
</dbReference>
<evidence type="ECO:0000313" key="5">
    <source>
        <dbReference type="EMBL" id="MCW6533360.1"/>
    </source>
</evidence>
<dbReference type="InterPro" id="IPR019826">
    <property type="entry name" value="Carboxylesterase_B_AS"/>
</dbReference>
<dbReference type="InterPro" id="IPR006311">
    <property type="entry name" value="TAT_signal"/>
</dbReference>
<dbReference type="PROSITE" id="PS51318">
    <property type="entry name" value="TAT"/>
    <property type="match status" value="1"/>
</dbReference>
<comment type="caution">
    <text evidence="5">The sequence shown here is derived from an EMBL/GenBank/DDBJ whole genome shotgun (WGS) entry which is preliminary data.</text>
</comment>
<evidence type="ECO:0000256" key="1">
    <source>
        <dbReference type="ARBA" id="ARBA00005964"/>
    </source>
</evidence>
<dbReference type="PROSITE" id="PS00122">
    <property type="entry name" value="CARBOXYLESTERASE_B_1"/>
    <property type="match status" value="1"/>
</dbReference>
<keyword evidence="6" id="KW-1185">Reference proteome</keyword>
<dbReference type="EC" id="3.1.1.-" evidence="3"/>
<evidence type="ECO:0000313" key="6">
    <source>
        <dbReference type="Proteomes" id="UP001165565"/>
    </source>
</evidence>
<evidence type="ECO:0000256" key="2">
    <source>
        <dbReference type="ARBA" id="ARBA00022801"/>
    </source>
</evidence>
<accession>A0AA42CNA5</accession>
<dbReference type="GO" id="GO:0016787">
    <property type="term" value="F:hydrolase activity"/>
    <property type="evidence" value="ECO:0007669"/>
    <property type="project" value="UniProtKB-KW"/>
</dbReference>
<dbReference type="Gene3D" id="3.40.50.1820">
    <property type="entry name" value="alpha/beta hydrolase"/>
    <property type="match status" value="1"/>
</dbReference>
<feature type="domain" description="Carboxylesterase type B" evidence="4">
    <location>
        <begin position="39"/>
        <end position="492"/>
    </location>
</feature>
<dbReference type="AlphaFoldDB" id="A0AA42CNA5"/>
<dbReference type="EMBL" id="JANFAV010000001">
    <property type="protein sequence ID" value="MCW6533360.1"/>
    <property type="molecule type" value="Genomic_DNA"/>
</dbReference>
<proteinExistence type="inferred from homology"/>
<name>A0AA42CNA5_9SPHN</name>
<dbReference type="InterPro" id="IPR029058">
    <property type="entry name" value="AB_hydrolase_fold"/>
</dbReference>
<protein>
    <recommendedName>
        <fullName evidence="3">Carboxylic ester hydrolase</fullName>
        <ecNumber evidence="3">3.1.1.-</ecNumber>
    </recommendedName>
</protein>
<dbReference type="PANTHER" id="PTHR11559">
    <property type="entry name" value="CARBOXYLESTERASE"/>
    <property type="match status" value="1"/>
</dbReference>
<sequence length="524" mass="55459">MSDLSTLHPCSHVSRRDLLAGGAAGTLLLLPSPARAALPTVRTRAGVVRGAIEDGIAVFRGLPYGAPTGGARRFLPPAAPEPWSGIRDATAFGDQCPQLAPPGARRSEDCLVLNVWTPGADRGRKRPVMVWVHGGGFAVGAGDSPVNDGTRLCKRRDVVLVTINHRLNVFGYLYCEDSRQAVPNVGQLDIVAALRWVRDNIAAFGGDPDNVMVFGQSGGGSKVAALLAMPAARGLFHRAALQSGFGTYAIGREDALRITRALCAELGVARGDIEALRAVPTDRMLAALQRVTGSDPTKGPGIVADGTVVPHVPFAPGAPPISPDIPLIVGHTATETTVLFPPPEAFTLDWAQLPAALASKVNAPETLIAGFRALRPDASASDLYFAITTELGMGRNARIAADKHAGLNRAPVFTYLLDWRTPVQGGKLRTPHGLELPLVFDTVANAAETIGTGAAQAQAQRLAEVMSAAWTNFARKGDPNGPGVPRWPRYMLPRRETMIVDLPWHVRGDPLGAEQALIEAHLKP</sequence>
<gene>
    <name evidence="5" type="ORF">NEE01_01040</name>
</gene>
<keyword evidence="2 3" id="KW-0378">Hydrolase</keyword>
<dbReference type="InterPro" id="IPR002018">
    <property type="entry name" value="CarbesteraseB"/>
</dbReference>